<evidence type="ECO:0008006" key="4">
    <source>
        <dbReference type="Google" id="ProtNLM"/>
    </source>
</evidence>
<keyword evidence="1" id="KW-0472">Membrane</keyword>
<gene>
    <name evidence="2" type="ORF">QWY14_00540</name>
</gene>
<sequence>MKNIFKYSLYVTLFIISAFLSVFLIFSQGMENGFKTAVLLIVLCFSVVCISTVGIVIGNLNFLLIHRRLDAVIITALSGILAVFIGAAALGNIVSGDRLDGKEAGISEKLWLLKSEFTQNPVQKNLVEKEVNGITYFYRIIDEQLVEQFDSLLLEEQGIFDQYFGKQKNGENPLAIELHENKKAMHPGSLLEGAGGYYNELTETLHIDIEQKFWGDLLLHEYTHYRIDQFLTEHGIASGNTPQWFQEGVSEFMGSGRGELASHYEPMKTVDFHLLDDNGGFHASASGNFDPYKQGWLAVDSLVQNYGEKTISELLLSESIDEFYKKIEALTQQSTADFQGTFLDELINGREDIRKKMTQVYKAMKAQKYTEAKTIASQIKATGRWDDKVLGAGMLIDIYLLEGLYDEVITEQKSIIRKGDEWSQINGWLLLGELYLMSEPDKSLMYVQKANEAIDSEHSRAEGVAKMAEAYKKINTGRSLEGYKMLLEQDLLSKEAIKEDLAQQLKR</sequence>
<protein>
    <recommendedName>
        <fullName evidence="4">DUF1570 domain-containing protein</fullName>
    </recommendedName>
</protein>
<dbReference type="RefSeq" id="WP_301722312.1">
    <property type="nucleotide sequence ID" value="NZ_JAUJWV010000001.1"/>
</dbReference>
<accession>A0ABT8MXF3</accession>
<reference evidence="2 3" key="1">
    <citation type="submission" date="2023-06" db="EMBL/GenBank/DDBJ databases">
        <title>Novel species in genus Planococcus.</title>
        <authorList>
            <person name="Ning S."/>
        </authorList>
    </citation>
    <scope>NUCLEOTIDE SEQUENCE [LARGE SCALE GENOMIC DNA]</scope>
    <source>
        <strain evidence="2 3">N028</strain>
    </source>
</reference>
<feature type="transmembrane region" description="Helical" evidence="1">
    <location>
        <begin position="71"/>
        <end position="90"/>
    </location>
</feature>
<evidence type="ECO:0000313" key="3">
    <source>
        <dbReference type="Proteomes" id="UP001172055"/>
    </source>
</evidence>
<feature type="transmembrane region" description="Helical" evidence="1">
    <location>
        <begin position="7"/>
        <end position="26"/>
    </location>
</feature>
<dbReference type="EMBL" id="JAUJWV010000001">
    <property type="protein sequence ID" value="MDN7240250.1"/>
    <property type="molecule type" value="Genomic_DNA"/>
</dbReference>
<name>A0ABT8MXF3_9BACL</name>
<feature type="transmembrane region" description="Helical" evidence="1">
    <location>
        <begin position="38"/>
        <end position="64"/>
    </location>
</feature>
<keyword evidence="1" id="KW-1133">Transmembrane helix</keyword>
<proteinExistence type="predicted"/>
<keyword evidence="3" id="KW-1185">Reference proteome</keyword>
<dbReference type="Proteomes" id="UP001172055">
    <property type="component" value="Unassembled WGS sequence"/>
</dbReference>
<evidence type="ECO:0000256" key="1">
    <source>
        <dbReference type="SAM" id="Phobius"/>
    </source>
</evidence>
<comment type="caution">
    <text evidence="2">The sequence shown here is derived from an EMBL/GenBank/DDBJ whole genome shotgun (WGS) entry which is preliminary data.</text>
</comment>
<organism evidence="2 3">
    <name type="scientific">Planococcus shixiaomingii</name>
    <dbReference type="NCBI Taxonomy" id="3058393"/>
    <lineage>
        <taxon>Bacteria</taxon>
        <taxon>Bacillati</taxon>
        <taxon>Bacillota</taxon>
        <taxon>Bacilli</taxon>
        <taxon>Bacillales</taxon>
        <taxon>Caryophanaceae</taxon>
        <taxon>Planococcus</taxon>
    </lineage>
</organism>
<keyword evidence="1" id="KW-0812">Transmembrane</keyword>
<evidence type="ECO:0000313" key="2">
    <source>
        <dbReference type="EMBL" id="MDN7240250.1"/>
    </source>
</evidence>